<feature type="chain" id="PRO_5032398876" evidence="2">
    <location>
        <begin position="26"/>
        <end position="324"/>
    </location>
</feature>
<dbReference type="Gene3D" id="3.20.20.140">
    <property type="entry name" value="Metal-dependent hydrolases"/>
    <property type="match status" value="1"/>
</dbReference>
<evidence type="ECO:0000256" key="1">
    <source>
        <dbReference type="ARBA" id="ARBA00023239"/>
    </source>
</evidence>
<evidence type="ECO:0000256" key="2">
    <source>
        <dbReference type="SAM" id="SignalP"/>
    </source>
</evidence>
<evidence type="ECO:0000313" key="4">
    <source>
        <dbReference type="EMBL" id="MBC2778851.1"/>
    </source>
</evidence>
<reference evidence="4 5" key="1">
    <citation type="submission" date="2020-08" db="EMBL/GenBank/DDBJ databases">
        <title>Draft genome sequence of Parasphingopyxis sp. GrpM-11.</title>
        <authorList>
            <person name="Oh J."/>
            <person name="Roh D.-H."/>
        </authorList>
    </citation>
    <scope>NUCLEOTIDE SEQUENCE [LARGE SCALE GENOMIC DNA]</scope>
    <source>
        <strain evidence="4 5">GrpM-11</strain>
    </source>
</reference>
<dbReference type="GO" id="GO:0016831">
    <property type="term" value="F:carboxy-lyase activity"/>
    <property type="evidence" value="ECO:0007669"/>
    <property type="project" value="InterPro"/>
</dbReference>
<feature type="signal peptide" evidence="2">
    <location>
        <begin position="1"/>
        <end position="25"/>
    </location>
</feature>
<dbReference type="InterPro" id="IPR032466">
    <property type="entry name" value="Metal_Hydrolase"/>
</dbReference>
<accession>A0A842I228</accession>
<keyword evidence="4" id="KW-0378">Hydrolase</keyword>
<keyword evidence="5" id="KW-1185">Reference proteome</keyword>
<dbReference type="AlphaFoldDB" id="A0A842I228"/>
<protein>
    <submittedName>
        <fullName evidence="4">Amidohydrolase</fullName>
    </submittedName>
</protein>
<comment type="caution">
    <text evidence="4">The sequence shown here is derived from an EMBL/GenBank/DDBJ whole genome shotgun (WGS) entry which is preliminary data.</text>
</comment>
<dbReference type="Pfam" id="PF04909">
    <property type="entry name" value="Amidohydro_2"/>
    <property type="match status" value="1"/>
</dbReference>
<keyword evidence="2" id="KW-0732">Signal</keyword>
<sequence>MYMARATIRTTLLALASLCAVSCQTSERPPSVTLYDTHAHFFTDDIETYPIDTSGAREGADVLRARILAHPSTPEAILELWDVNDVTGGSGVQYTSAYKTDNRYVLDSSDAYPERISAVVILDARDPDSPARLRELVTERGVAGLRLTGFAAEDGSWPWMNSAAALETWAEADRLGIAMVLMYLPKQPSASALEEIRQLAERFTNVNIVLDHAGWAATEGAPDYGLTPAHYALAPYPNVYFKFTTNNLYVLERHGLQADTFLRHLVDSFGADRIMWGSDYGNTDGEFADMAARARAAAALLTDQERQQVLHDTGEALFARRTNP</sequence>
<dbReference type="InterPro" id="IPR032465">
    <property type="entry name" value="ACMSD"/>
</dbReference>
<evidence type="ECO:0000259" key="3">
    <source>
        <dbReference type="Pfam" id="PF04909"/>
    </source>
</evidence>
<name>A0A842I228_9SPHN</name>
<evidence type="ECO:0000313" key="5">
    <source>
        <dbReference type="Proteomes" id="UP000564378"/>
    </source>
</evidence>
<gene>
    <name evidence="4" type="ORF">H6P80_14600</name>
</gene>
<dbReference type="PANTHER" id="PTHR21240">
    <property type="entry name" value="2-AMINO-3-CARBOXYLMUCONATE-6-SEMIALDEHYDE DECARBOXYLASE"/>
    <property type="match status" value="1"/>
</dbReference>
<dbReference type="EMBL" id="JACJVJ010000003">
    <property type="protein sequence ID" value="MBC2778851.1"/>
    <property type="molecule type" value="Genomic_DNA"/>
</dbReference>
<keyword evidence="1" id="KW-0456">Lyase</keyword>
<organism evidence="4 5">
    <name type="scientific">Parasphingopyxis marina</name>
    <dbReference type="NCBI Taxonomy" id="2761622"/>
    <lineage>
        <taxon>Bacteria</taxon>
        <taxon>Pseudomonadati</taxon>
        <taxon>Pseudomonadota</taxon>
        <taxon>Alphaproteobacteria</taxon>
        <taxon>Sphingomonadales</taxon>
        <taxon>Sphingomonadaceae</taxon>
        <taxon>Parasphingopyxis</taxon>
    </lineage>
</organism>
<dbReference type="GO" id="GO:0016787">
    <property type="term" value="F:hydrolase activity"/>
    <property type="evidence" value="ECO:0007669"/>
    <property type="project" value="UniProtKB-KW"/>
</dbReference>
<feature type="domain" description="Amidohydrolase-related" evidence="3">
    <location>
        <begin position="35"/>
        <end position="318"/>
    </location>
</feature>
<dbReference type="SUPFAM" id="SSF51556">
    <property type="entry name" value="Metallo-dependent hydrolases"/>
    <property type="match status" value="1"/>
</dbReference>
<proteinExistence type="predicted"/>
<dbReference type="Proteomes" id="UP000564378">
    <property type="component" value="Unassembled WGS sequence"/>
</dbReference>
<dbReference type="InterPro" id="IPR006680">
    <property type="entry name" value="Amidohydro-rel"/>
</dbReference>